<dbReference type="PANTHER" id="PTHR11953">
    <property type="entry name" value="EXOSOME COMPLEX COMPONENT"/>
    <property type="match status" value="1"/>
</dbReference>
<protein>
    <submittedName>
        <fullName evidence="8">RNase_PH domain-containing protein</fullName>
    </submittedName>
</protein>
<dbReference type="InterPro" id="IPR036345">
    <property type="entry name" value="ExoRNase_PH_dom2_sf"/>
</dbReference>
<evidence type="ECO:0000256" key="3">
    <source>
        <dbReference type="ARBA" id="ARBA00022552"/>
    </source>
</evidence>
<keyword evidence="3" id="KW-0698">rRNA processing</keyword>
<keyword evidence="7" id="KW-1185">Reference proteome</keyword>
<sequence>MSSTGRLRIMRCELGYIRRADGSCSYSQGRTSLWASCSGPGDIHVARREDEQMHLDVSFRQLTGDCQYHRLNNIIQYTLESVLDLTMFPRTGLTLTVHLLQADGSVGGAALTAAGLAVLDNGISIKAPFCGVEVCQVDGKLVLDADARTQARAEANWLFAFTRTADGNAQMVASDSVGPFKMDTFASALNLARMGAQQIFSFYKEMMERKLSVDIFTKPE</sequence>
<dbReference type="GO" id="GO:0071028">
    <property type="term" value="P:nuclear mRNA surveillance"/>
    <property type="evidence" value="ECO:0007669"/>
    <property type="project" value="TreeGrafter"/>
</dbReference>
<dbReference type="AlphaFoldDB" id="A0A7I4Y4E2"/>
<proteinExistence type="inferred from homology"/>
<evidence type="ECO:0000256" key="2">
    <source>
        <dbReference type="ARBA" id="ARBA00006678"/>
    </source>
</evidence>
<evidence type="ECO:0000313" key="7">
    <source>
        <dbReference type="Proteomes" id="UP000025227"/>
    </source>
</evidence>
<evidence type="ECO:0000256" key="4">
    <source>
        <dbReference type="ARBA" id="ARBA00022835"/>
    </source>
</evidence>
<dbReference type="GO" id="GO:0000176">
    <property type="term" value="C:nuclear exosome (RNase complex)"/>
    <property type="evidence" value="ECO:0007669"/>
    <property type="project" value="TreeGrafter"/>
</dbReference>
<evidence type="ECO:0000256" key="5">
    <source>
        <dbReference type="ARBA" id="ARBA00023242"/>
    </source>
</evidence>
<comment type="similarity">
    <text evidence="2">Belongs to the RNase PH family.</text>
</comment>
<dbReference type="OrthoDB" id="27298at2759"/>
<comment type="subcellular location">
    <subcellularLocation>
        <location evidence="1">Nucleus</location>
    </subcellularLocation>
</comment>
<dbReference type="InterPro" id="IPR001247">
    <property type="entry name" value="ExoRNase_PH_dom1"/>
</dbReference>
<dbReference type="GO" id="GO:0034475">
    <property type="term" value="P:U4 snRNA 3'-end processing"/>
    <property type="evidence" value="ECO:0007669"/>
    <property type="project" value="TreeGrafter"/>
</dbReference>
<dbReference type="GO" id="GO:0071051">
    <property type="term" value="P:poly(A)-dependent snoRNA 3'-end processing"/>
    <property type="evidence" value="ECO:0007669"/>
    <property type="project" value="TreeGrafter"/>
</dbReference>
<dbReference type="GO" id="GO:0005730">
    <property type="term" value="C:nucleolus"/>
    <property type="evidence" value="ECO:0007669"/>
    <property type="project" value="TreeGrafter"/>
</dbReference>
<keyword evidence="4" id="KW-0271">Exosome</keyword>
<evidence type="ECO:0000256" key="1">
    <source>
        <dbReference type="ARBA" id="ARBA00004123"/>
    </source>
</evidence>
<dbReference type="GO" id="GO:0006364">
    <property type="term" value="P:rRNA processing"/>
    <property type="evidence" value="ECO:0007669"/>
    <property type="project" value="UniProtKB-KW"/>
</dbReference>
<dbReference type="InterPro" id="IPR050080">
    <property type="entry name" value="RNase_PH"/>
</dbReference>
<dbReference type="GO" id="GO:0000177">
    <property type="term" value="C:cytoplasmic exosome (RNase complex)"/>
    <property type="evidence" value="ECO:0007669"/>
    <property type="project" value="TreeGrafter"/>
</dbReference>
<evidence type="ECO:0000259" key="6">
    <source>
        <dbReference type="Pfam" id="PF01138"/>
    </source>
</evidence>
<dbReference type="SUPFAM" id="SSF55666">
    <property type="entry name" value="Ribonuclease PH domain 2-like"/>
    <property type="match status" value="1"/>
</dbReference>
<feature type="domain" description="Exoribonuclease phosphorolytic" evidence="6">
    <location>
        <begin position="7"/>
        <end position="123"/>
    </location>
</feature>
<name>A0A7I4Y4E2_HAECO</name>
<dbReference type="InterPro" id="IPR027408">
    <property type="entry name" value="PNPase/RNase_PH_dom_sf"/>
</dbReference>
<reference evidence="8" key="1">
    <citation type="submission" date="2020-12" db="UniProtKB">
        <authorList>
            <consortium name="WormBaseParasite"/>
        </authorList>
    </citation>
    <scope>IDENTIFICATION</scope>
    <source>
        <strain evidence="8">MHco3</strain>
    </source>
</reference>
<dbReference type="PANTHER" id="PTHR11953:SF1">
    <property type="entry name" value="EXOSOME COMPLEX COMPONENT RRP46"/>
    <property type="match status" value="1"/>
</dbReference>
<dbReference type="Proteomes" id="UP000025227">
    <property type="component" value="Unplaced"/>
</dbReference>
<dbReference type="WBParaSite" id="HCON_00051950-00001">
    <property type="protein sequence ID" value="HCON_00051950-00001"/>
    <property type="gene ID" value="HCON_00051950"/>
</dbReference>
<dbReference type="Pfam" id="PF01138">
    <property type="entry name" value="RNase_PH"/>
    <property type="match status" value="1"/>
</dbReference>
<dbReference type="InterPro" id="IPR020568">
    <property type="entry name" value="Ribosomal_Su5_D2-typ_SF"/>
</dbReference>
<dbReference type="GO" id="GO:0003723">
    <property type="term" value="F:RNA binding"/>
    <property type="evidence" value="ECO:0007669"/>
    <property type="project" value="TreeGrafter"/>
</dbReference>
<dbReference type="SUPFAM" id="SSF54211">
    <property type="entry name" value="Ribosomal protein S5 domain 2-like"/>
    <property type="match status" value="1"/>
</dbReference>
<keyword evidence="5" id="KW-0539">Nucleus</keyword>
<dbReference type="Gene3D" id="3.30.230.70">
    <property type="entry name" value="GHMP Kinase, N-terminal domain"/>
    <property type="match status" value="1"/>
</dbReference>
<evidence type="ECO:0000313" key="8">
    <source>
        <dbReference type="WBParaSite" id="HCON_00051950-00001"/>
    </source>
</evidence>
<organism evidence="7 8">
    <name type="scientific">Haemonchus contortus</name>
    <name type="common">Barber pole worm</name>
    <dbReference type="NCBI Taxonomy" id="6289"/>
    <lineage>
        <taxon>Eukaryota</taxon>
        <taxon>Metazoa</taxon>
        <taxon>Ecdysozoa</taxon>
        <taxon>Nematoda</taxon>
        <taxon>Chromadorea</taxon>
        <taxon>Rhabditida</taxon>
        <taxon>Rhabditina</taxon>
        <taxon>Rhabditomorpha</taxon>
        <taxon>Strongyloidea</taxon>
        <taxon>Trichostrongylidae</taxon>
        <taxon>Haemonchus</taxon>
    </lineage>
</organism>
<dbReference type="GO" id="GO:0016075">
    <property type="term" value="P:rRNA catabolic process"/>
    <property type="evidence" value="ECO:0007669"/>
    <property type="project" value="TreeGrafter"/>
</dbReference>
<accession>A0A7I4Y4E2</accession>